<protein>
    <submittedName>
        <fullName evidence="2">Uncharacterized protein</fullName>
    </submittedName>
</protein>
<comment type="caution">
    <text evidence="2">The sequence shown here is derived from an EMBL/GenBank/DDBJ whole genome shotgun (WGS) entry which is preliminary data.</text>
</comment>
<gene>
    <name evidence="2" type="ORF">SPARVUS_LOCUS4418723</name>
</gene>
<dbReference type="Proteomes" id="UP001162483">
    <property type="component" value="Unassembled WGS sequence"/>
</dbReference>
<keyword evidence="3" id="KW-1185">Reference proteome</keyword>
<reference evidence="2" key="1">
    <citation type="submission" date="2023-05" db="EMBL/GenBank/DDBJ databases">
        <authorList>
            <person name="Stuckert A."/>
        </authorList>
    </citation>
    <scope>NUCLEOTIDE SEQUENCE</scope>
</reference>
<dbReference type="EMBL" id="CATNWA010008259">
    <property type="protein sequence ID" value="CAI9555689.1"/>
    <property type="molecule type" value="Genomic_DNA"/>
</dbReference>
<evidence type="ECO:0000256" key="1">
    <source>
        <dbReference type="SAM" id="MobiDB-lite"/>
    </source>
</evidence>
<proteinExistence type="predicted"/>
<evidence type="ECO:0000313" key="2">
    <source>
        <dbReference type="EMBL" id="CAI9555689.1"/>
    </source>
</evidence>
<accession>A0ABN9C6L9</accession>
<evidence type="ECO:0000313" key="3">
    <source>
        <dbReference type="Proteomes" id="UP001162483"/>
    </source>
</evidence>
<name>A0ABN9C6L9_9NEOB</name>
<sequence>MSCQSAPDPEGGYYKKPYRQGRTDHSRTWALPEDLGSVGGPMKCPWYLL</sequence>
<feature type="region of interest" description="Disordered" evidence="1">
    <location>
        <begin position="1"/>
        <end position="25"/>
    </location>
</feature>
<organism evidence="2 3">
    <name type="scientific">Staurois parvus</name>
    <dbReference type="NCBI Taxonomy" id="386267"/>
    <lineage>
        <taxon>Eukaryota</taxon>
        <taxon>Metazoa</taxon>
        <taxon>Chordata</taxon>
        <taxon>Craniata</taxon>
        <taxon>Vertebrata</taxon>
        <taxon>Euteleostomi</taxon>
        <taxon>Amphibia</taxon>
        <taxon>Batrachia</taxon>
        <taxon>Anura</taxon>
        <taxon>Neobatrachia</taxon>
        <taxon>Ranoidea</taxon>
        <taxon>Ranidae</taxon>
        <taxon>Staurois</taxon>
    </lineage>
</organism>